<evidence type="ECO:0000256" key="1">
    <source>
        <dbReference type="ARBA" id="ARBA00004514"/>
    </source>
</evidence>
<dbReference type="PIRSF" id="PIRSF039090">
    <property type="entry name" value="Flis"/>
    <property type="match status" value="1"/>
</dbReference>
<sequence>MYTSPHSRAASAYKRVNVETSFNPDDKHHVVSLLLDGVVQSLTEARGAMQRGDVVARVKAIGKAVRIIEEGLKPGLDKQDGGDLAQNLEGLYGYCTMRLALANARNDESIVEEVGRLMADIASAWKEIKNEASGA</sequence>
<evidence type="ECO:0000256" key="4">
    <source>
        <dbReference type="ARBA" id="ARBA00022795"/>
    </source>
</evidence>
<keyword evidence="8" id="KW-1185">Reference proteome</keyword>
<keyword evidence="4 6" id="KW-1005">Bacterial flagellum biogenesis</keyword>
<dbReference type="RefSeq" id="WP_382201764.1">
    <property type="nucleotide sequence ID" value="NZ_JBHTCA010000021.1"/>
</dbReference>
<dbReference type="PANTHER" id="PTHR34773">
    <property type="entry name" value="FLAGELLAR SECRETION CHAPERONE FLIS"/>
    <property type="match status" value="1"/>
</dbReference>
<dbReference type="PANTHER" id="PTHR34773:SF1">
    <property type="entry name" value="FLAGELLAR SECRETION CHAPERONE FLIS"/>
    <property type="match status" value="1"/>
</dbReference>
<evidence type="ECO:0000256" key="5">
    <source>
        <dbReference type="ARBA" id="ARBA00023186"/>
    </source>
</evidence>
<evidence type="ECO:0000256" key="6">
    <source>
        <dbReference type="PIRNR" id="PIRNR039090"/>
    </source>
</evidence>
<accession>A0ABW2QPG1</accession>
<evidence type="ECO:0000313" key="8">
    <source>
        <dbReference type="Proteomes" id="UP001596501"/>
    </source>
</evidence>
<keyword evidence="3 6" id="KW-0963">Cytoplasm</keyword>
<gene>
    <name evidence="7" type="primary">fliS</name>
    <name evidence="7" type="ORF">ACFQPB_19090</name>
</gene>
<keyword evidence="7" id="KW-0282">Flagellum</keyword>
<protein>
    <recommendedName>
        <fullName evidence="6">Flagellar secretion chaperone FliS</fullName>
    </recommendedName>
</protein>
<dbReference type="SUPFAM" id="SSF101116">
    <property type="entry name" value="Flagellar export chaperone FliS"/>
    <property type="match status" value="1"/>
</dbReference>
<keyword evidence="7" id="KW-0969">Cilium</keyword>
<evidence type="ECO:0000313" key="7">
    <source>
        <dbReference type="EMBL" id="MFC7410971.1"/>
    </source>
</evidence>
<comment type="caution">
    <text evidence="7">The sequence shown here is derived from an EMBL/GenBank/DDBJ whole genome shotgun (WGS) entry which is preliminary data.</text>
</comment>
<dbReference type="Pfam" id="PF02561">
    <property type="entry name" value="FliS"/>
    <property type="match status" value="1"/>
</dbReference>
<dbReference type="NCBIfam" id="TIGR00208">
    <property type="entry name" value="fliS"/>
    <property type="match status" value="1"/>
</dbReference>
<dbReference type="EMBL" id="JBHTCA010000021">
    <property type="protein sequence ID" value="MFC7410971.1"/>
    <property type="molecule type" value="Genomic_DNA"/>
</dbReference>
<dbReference type="InterPro" id="IPR036584">
    <property type="entry name" value="FliS_sf"/>
</dbReference>
<dbReference type="CDD" id="cd16098">
    <property type="entry name" value="FliS"/>
    <property type="match status" value="1"/>
</dbReference>
<evidence type="ECO:0000256" key="2">
    <source>
        <dbReference type="ARBA" id="ARBA00008787"/>
    </source>
</evidence>
<dbReference type="Proteomes" id="UP001596501">
    <property type="component" value="Unassembled WGS sequence"/>
</dbReference>
<keyword evidence="5" id="KW-0143">Chaperone</keyword>
<organism evidence="7 8">
    <name type="scientific">Hydrogenophaga atypica</name>
    <dbReference type="NCBI Taxonomy" id="249409"/>
    <lineage>
        <taxon>Bacteria</taxon>
        <taxon>Pseudomonadati</taxon>
        <taxon>Pseudomonadota</taxon>
        <taxon>Betaproteobacteria</taxon>
        <taxon>Burkholderiales</taxon>
        <taxon>Comamonadaceae</taxon>
        <taxon>Hydrogenophaga</taxon>
    </lineage>
</organism>
<comment type="similarity">
    <text evidence="2 6">Belongs to the FliS family.</text>
</comment>
<keyword evidence="7" id="KW-0966">Cell projection</keyword>
<dbReference type="Gene3D" id="1.20.120.340">
    <property type="entry name" value="Flagellar protein FliS"/>
    <property type="match status" value="1"/>
</dbReference>
<name>A0ABW2QPG1_9BURK</name>
<dbReference type="InterPro" id="IPR003713">
    <property type="entry name" value="FliS"/>
</dbReference>
<reference evidence="8" key="1">
    <citation type="journal article" date="2019" name="Int. J. Syst. Evol. Microbiol.">
        <title>The Global Catalogue of Microorganisms (GCM) 10K type strain sequencing project: providing services to taxonomists for standard genome sequencing and annotation.</title>
        <authorList>
            <consortium name="The Broad Institute Genomics Platform"/>
            <consortium name="The Broad Institute Genome Sequencing Center for Infectious Disease"/>
            <person name="Wu L."/>
            <person name="Ma J."/>
        </authorList>
    </citation>
    <scope>NUCLEOTIDE SEQUENCE [LARGE SCALE GENOMIC DNA]</scope>
    <source>
        <strain evidence="8">CGMCC 1.12371</strain>
    </source>
</reference>
<evidence type="ECO:0000256" key="3">
    <source>
        <dbReference type="ARBA" id="ARBA00022490"/>
    </source>
</evidence>
<comment type="subcellular location">
    <subcellularLocation>
        <location evidence="1 6">Cytoplasm</location>
        <location evidence="1 6">Cytosol</location>
    </subcellularLocation>
</comment>
<proteinExistence type="inferred from homology"/>